<reference evidence="12 13" key="1">
    <citation type="submission" date="2020-02" db="EMBL/GenBank/DDBJ databases">
        <title>Flavobacteriaceae Psychroflexus bacterium YR1-1, complete genome.</title>
        <authorList>
            <person name="Li Y."/>
            <person name="Wu S."/>
        </authorList>
    </citation>
    <scope>NUCLEOTIDE SEQUENCE [LARGE SCALE GENOMIC DNA]</scope>
    <source>
        <strain evidence="12 13">YR1-1</strain>
    </source>
</reference>
<evidence type="ECO:0000256" key="1">
    <source>
        <dbReference type="ARBA" id="ARBA00001049"/>
    </source>
</evidence>
<dbReference type="PANTHER" id="PTHR43199:SF1">
    <property type="entry name" value="GLUTATHIONE HYDROLASE PROENZYME"/>
    <property type="match status" value="1"/>
</dbReference>
<evidence type="ECO:0000256" key="6">
    <source>
        <dbReference type="ARBA" id="ARBA00023145"/>
    </source>
</evidence>
<gene>
    <name evidence="12" type="primary">ggt</name>
    <name evidence="12" type="ORF">G3567_08280</name>
</gene>
<evidence type="ECO:0000256" key="9">
    <source>
        <dbReference type="PIRSR" id="PIRSR600101-1"/>
    </source>
</evidence>
<feature type="binding site" evidence="10">
    <location>
        <position position="93"/>
    </location>
    <ligand>
        <name>L-glutamate</name>
        <dbReference type="ChEBI" id="CHEBI:29985"/>
    </ligand>
</feature>
<feature type="binding site" evidence="10">
    <location>
        <position position="460"/>
    </location>
    <ligand>
        <name>L-glutamate</name>
        <dbReference type="ChEBI" id="CHEBI:29985"/>
    </ligand>
</feature>
<dbReference type="GO" id="GO:0006750">
    <property type="term" value="P:glutathione biosynthetic process"/>
    <property type="evidence" value="ECO:0007669"/>
    <property type="project" value="UniProtKB-KW"/>
</dbReference>
<name>A0A6B3R3L6_9FLAO</name>
<accession>A0A6B3R3L6</accession>
<keyword evidence="11" id="KW-0317">Glutathione biosynthesis</keyword>
<dbReference type="NCBIfam" id="TIGR00066">
    <property type="entry name" value="g_glut_trans"/>
    <property type="match status" value="1"/>
</dbReference>
<dbReference type="Gene3D" id="3.60.20.40">
    <property type="match status" value="1"/>
</dbReference>
<dbReference type="EC" id="3.4.19.13" evidence="11"/>
<comment type="catalytic activity">
    <reaction evidence="8 11">
        <text>an N-terminal (5-L-glutamyl)-[peptide] + an alpha-amino acid = 5-L-glutamyl amino acid + an N-terminal L-alpha-aminoacyl-[peptide]</text>
        <dbReference type="Rhea" id="RHEA:23904"/>
        <dbReference type="Rhea" id="RHEA-COMP:9780"/>
        <dbReference type="Rhea" id="RHEA-COMP:9795"/>
        <dbReference type="ChEBI" id="CHEBI:77644"/>
        <dbReference type="ChEBI" id="CHEBI:78597"/>
        <dbReference type="ChEBI" id="CHEBI:78599"/>
        <dbReference type="ChEBI" id="CHEBI:78608"/>
        <dbReference type="EC" id="2.3.2.2"/>
    </reaction>
</comment>
<dbReference type="GO" id="GO:0036374">
    <property type="term" value="F:glutathione hydrolase activity"/>
    <property type="evidence" value="ECO:0007669"/>
    <property type="project" value="UniProtKB-UniRule"/>
</dbReference>
<evidence type="ECO:0000256" key="8">
    <source>
        <dbReference type="ARBA" id="ARBA00047417"/>
    </source>
</evidence>
<evidence type="ECO:0000313" key="12">
    <source>
        <dbReference type="EMBL" id="NEV94140.1"/>
    </source>
</evidence>
<evidence type="ECO:0000256" key="11">
    <source>
        <dbReference type="RuleBase" id="RU368036"/>
    </source>
</evidence>
<comment type="catalytic activity">
    <reaction evidence="2 11">
        <text>glutathione + H2O = L-cysteinylglycine + L-glutamate</text>
        <dbReference type="Rhea" id="RHEA:28807"/>
        <dbReference type="ChEBI" id="CHEBI:15377"/>
        <dbReference type="ChEBI" id="CHEBI:29985"/>
        <dbReference type="ChEBI" id="CHEBI:57925"/>
        <dbReference type="ChEBI" id="CHEBI:61694"/>
        <dbReference type="EC" id="3.4.19.13"/>
    </reaction>
</comment>
<comment type="subunit">
    <text evidence="11">This enzyme consists of two polypeptide chains, which are synthesized in precursor form from a single polypeptide.</text>
</comment>
<dbReference type="InterPro" id="IPR000101">
    <property type="entry name" value="GGT_peptidase"/>
</dbReference>
<dbReference type="SUPFAM" id="SSF56235">
    <property type="entry name" value="N-terminal nucleophile aminohydrolases (Ntn hydrolases)"/>
    <property type="match status" value="1"/>
</dbReference>
<feature type="binding site" evidence="10">
    <location>
        <position position="409"/>
    </location>
    <ligand>
        <name>L-glutamate</name>
        <dbReference type="ChEBI" id="CHEBI:29985"/>
    </ligand>
</feature>
<comment type="caution">
    <text evidence="12">The sequence shown here is derived from an EMBL/GenBank/DDBJ whole genome shotgun (WGS) entry which is preliminary data.</text>
</comment>
<dbReference type="RefSeq" id="WP_164004866.1">
    <property type="nucleotide sequence ID" value="NZ_JAAIKD010000004.1"/>
</dbReference>
<keyword evidence="13" id="KW-1185">Reference proteome</keyword>
<dbReference type="PRINTS" id="PR01210">
    <property type="entry name" value="GGTRANSPTASE"/>
</dbReference>
<dbReference type="UniPathway" id="UPA00204"/>
<sequence length="558" mass="61296">MAAFCLSCTEKEPKKEVNEIKTIVADSAMVVSAREEASRIGLDIMKKGGNAFDAMVATEMALAVCYPFAGNLGGGGFMVYRTHDGQTGALDYREMAPSLASKTMYLDKEGVPDPQLSRLGSLAIGVPGTVAGMFKVHEKFGSLPMAELLQPSIDLARTGFVVTSKQADMLNTLQSTFLQVNKDSILYSRTFQSGDTHRNSALANTLERISKHGRSEFYNGTTAEILVEFISKNGGIISLQDLKAYEAVWRAPIEVSYKDLNVISMSPPSSGGIVLGQILIMLEDYELESLGHNSSKYIQLLAEAERRAYADRSFYLGDPDFVDIPRDSLLSKKYLKHRMQEFSFETATPSKDIEHGDIQGYNESKETTHYSIVDQFGNAIAATTTLNGAYGSKLYSNELGIFLNNEMDDFSAKPGFPNMFGLIGAEANAIEPGKRMLSSMTPSIVEKEGEFWMSLGSPGGSTIITSVLQTILNVYEFDMSMQEAVNAPRFHHQWLPDEITFEPRGFDSDLLDSLRARNYKVIQQESKILGKVDAILKLPNGKLQGGADYRGDDTALGF</sequence>
<keyword evidence="4 11" id="KW-0808">Transferase</keyword>
<evidence type="ECO:0000256" key="10">
    <source>
        <dbReference type="PIRSR" id="PIRSR600101-2"/>
    </source>
</evidence>
<comment type="catalytic activity">
    <reaction evidence="1 11">
        <text>an S-substituted glutathione + H2O = an S-substituted L-cysteinylglycine + L-glutamate</text>
        <dbReference type="Rhea" id="RHEA:59468"/>
        <dbReference type="ChEBI" id="CHEBI:15377"/>
        <dbReference type="ChEBI" id="CHEBI:29985"/>
        <dbReference type="ChEBI" id="CHEBI:90779"/>
        <dbReference type="ChEBI" id="CHEBI:143103"/>
        <dbReference type="EC" id="3.4.19.13"/>
    </reaction>
</comment>
<comment type="pathway">
    <text evidence="11">Sulfur metabolism; glutathione metabolism.</text>
</comment>
<organism evidence="12 13">
    <name type="scientific">Psychroflexus aurantiacus</name>
    <dbReference type="NCBI Taxonomy" id="2709310"/>
    <lineage>
        <taxon>Bacteria</taxon>
        <taxon>Pseudomonadati</taxon>
        <taxon>Bacteroidota</taxon>
        <taxon>Flavobacteriia</taxon>
        <taxon>Flavobacteriales</taxon>
        <taxon>Flavobacteriaceae</taxon>
        <taxon>Psychroflexus</taxon>
    </lineage>
</organism>
<evidence type="ECO:0000256" key="3">
    <source>
        <dbReference type="ARBA" id="ARBA00009381"/>
    </source>
</evidence>
<feature type="active site" description="Nucleophile" evidence="9">
    <location>
        <position position="367"/>
    </location>
</feature>
<dbReference type="GO" id="GO:0006751">
    <property type="term" value="P:glutathione catabolic process"/>
    <property type="evidence" value="ECO:0007669"/>
    <property type="project" value="UniProtKB-UniRule"/>
</dbReference>
<dbReference type="InterPro" id="IPR043137">
    <property type="entry name" value="GGT_ssub_C"/>
</dbReference>
<dbReference type="EMBL" id="JAAIKD010000004">
    <property type="protein sequence ID" value="NEV94140.1"/>
    <property type="molecule type" value="Genomic_DNA"/>
</dbReference>
<protein>
    <recommendedName>
        <fullName evidence="11">Glutathione hydrolase proenzyme</fullName>
        <ecNumber evidence="11">2.3.2.2</ecNumber>
        <ecNumber evidence="11">3.4.19.13</ecNumber>
    </recommendedName>
    <component>
        <recommendedName>
            <fullName evidence="11">Glutathione hydrolase large chain</fullName>
        </recommendedName>
    </component>
    <component>
        <recommendedName>
            <fullName evidence="11">Glutathione hydrolase small chain</fullName>
        </recommendedName>
    </component>
</protein>
<evidence type="ECO:0000256" key="5">
    <source>
        <dbReference type="ARBA" id="ARBA00022801"/>
    </source>
</evidence>
<comment type="PTM">
    <text evidence="11">Cleaved by autocatalysis into a large and a small subunit.</text>
</comment>
<comment type="similarity">
    <text evidence="3 11">Belongs to the gamma-glutamyltransferase family.</text>
</comment>
<keyword evidence="5 11" id="KW-0378">Hydrolase</keyword>
<dbReference type="InterPro" id="IPR029055">
    <property type="entry name" value="Ntn_hydrolases_N"/>
</dbReference>
<dbReference type="EC" id="2.3.2.2" evidence="11"/>
<evidence type="ECO:0000313" key="13">
    <source>
        <dbReference type="Proteomes" id="UP000478505"/>
    </source>
</evidence>
<dbReference type="Gene3D" id="1.10.246.130">
    <property type="match status" value="1"/>
</dbReference>
<dbReference type="GO" id="GO:0103068">
    <property type="term" value="F:leukotriene C4 gamma-glutamyl transferase activity"/>
    <property type="evidence" value="ECO:0007669"/>
    <property type="project" value="UniProtKB-EC"/>
</dbReference>
<dbReference type="Pfam" id="PF01019">
    <property type="entry name" value="G_glu_transpept"/>
    <property type="match status" value="1"/>
</dbReference>
<evidence type="ECO:0000256" key="4">
    <source>
        <dbReference type="ARBA" id="ARBA00022679"/>
    </source>
</evidence>
<evidence type="ECO:0000256" key="7">
    <source>
        <dbReference type="ARBA" id="ARBA00023315"/>
    </source>
</evidence>
<keyword evidence="7 11" id="KW-0012">Acyltransferase</keyword>
<keyword evidence="6 11" id="KW-0865">Zymogen</keyword>
<feature type="binding site" evidence="10">
    <location>
        <begin position="438"/>
        <end position="439"/>
    </location>
    <ligand>
        <name>L-glutamate</name>
        <dbReference type="ChEBI" id="CHEBI:29985"/>
    </ligand>
</feature>
<proteinExistence type="inferred from homology"/>
<dbReference type="InterPro" id="IPR051792">
    <property type="entry name" value="GGT_bact"/>
</dbReference>
<dbReference type="InterPro" id="IPR043138">
    <property type="entry name" value="GGT_lsub"/>
</dbReference>
<feature type="binding site" evidence="10">
    <location>
        <begin position="385"/>
        <end position="387"/>
    </location>
    <ligand>
        <name>L-glutamate</name>
        <dbReference type="ChEBI" id="CHEBI:29985"/>
    </ligand>
</feature>
<evidence type="ECO:0000256" key="2">
    <source>
        <dbReference type="ARBA" id="ARBA00001089"/>
    </source>
</evidence>
<dbReference type="PANTHER" id="PTHR43199">
    <property type="entry name" value="GLUTATHIONE HYDROLASE"/>
    <property type="match status" value="1"/>
</dbReference>
<dbReference type="AlphaFoldDB" id="A0A6B3R3L6"/>
<dbReference type="Proteomes" id="UP000478505">
    <property type="component" value="Unassembled WGS sequence"/>
</dbReference>